<dbReference type="PANTHER" id="PTHR23188">
    <property type="entry name" value="RNA POLYMERASE II-ASSOCIATED FACTOR 1 HOMOLOG"/>
    <property type="match status" value="1"/>
</dbReference>
<name>S8E9D5_FOMSC</name>
<dbReference type="InterPro" id="IPR007133">
    <property type="entry name" value="RNA_pol_II-assoc_Paf1"/>
</dbReference>
<dbReference type="Pfam" id="PF03985">
    <property type="entry name" value="Paf1"/>
    <property type="match status" value="1"/>
</dbReference>
<evidence type="ECO:0000256" key="3">
    <source>
        <dbReference type="ARBA" id="ARBA00023242"/>
    </source>
</evidence>
<organism evidence="5 6">
    <name type="scientific">Fomitopsis schrenkii</name>
    <name type="common">Brown rot fungus</name>
    <dbReference type="NCBI Taxonomy" id="2126942"/>
    <lineage>
        <taxon>Eukaryota</taxon>
        <taxon>Fungi</taxon>
        <taxon>Dikarya</taxon>
        <taxon>Basidiomycota</taxon>
        <taxon>Agaricomycotina</taxon>
        <taxon>Agaricomycetes</taxon>
        <taxon>Polyporales</taxon>
        <taxon>Fomitopsis</taxon>
    </lineage>
</organism>
<evidence type="ECO:0000256" key="2">
    <source>
        <dbReference type="ARBA" id="ARBA00007560"/>
    </source>
</evidence>
<dbReference type="STRING" id="743788.S8E9D5"/>
<evidence type="ECO:0000256" key="4">
    <source>
        <dbReference type="SAM" id="MobiDB-lite"/>
    </source>
</evidence>
<feature type="compositionally biased region" description="Acidic residues" evidence="4">
    <location>
        <begin position="312"/>
        <end position="322"/>
    </location>
</feature>
<reference evidence="5 6" key="1">
    <citation type="journal article" date="2012" name="Science">
        <title>The Paleozoic origin of enzymatic lignin decomposition reconstructed from 31 fungal genomes.</title>
        <authorList>
            <person name="Floudas D."/>
            <person name="Binder M."/>
            <person name="Riley R."/>
            <person name="Barry K."/>
            <person name="Blanchette R.A."/>
            <person name="Henrissat B."/>
            <person name="Martinez A.T."/>
            <person name="Otillar R."/>
            <person name="Spatafora J.W."/>
            <person name="Yadav J.S."/>
            <person name="Aerts A."/>
            <person name="Benoit I."/>
            <person name="Boyd A."/>
            <person name="Carlson A."/>
            <person name="Copeland A."/>
            <person name="Coutinho P.M."/>
            <person name="de Vries R.P."/>
            <person name="Ferreira P."/>
            <person name="Findley K."/>
            <person name="Foster B."/>
            <person name="Gaskell J."/>
            <person name="Glotzer D."/>
            <person name="Gorecki P."/>
            <person name="Heitman J."/>
            <person name="Hesse C."/>
            <person name="Hori C."/>
            <person name="Igarashi K."/>
            <person name="Jurgens J.A."/>
            <person name="Kallen N."/>
            <person name="Kersten P."/>
            <person name="Kohler A."/>
            <person name="Kuees U."/>
            <person name="Kumar T.K.A."/>
            <person name="Kuo A."/>
            <person name="LaButti K."/>
            <person name="Larrondo L.F."/>
            <person name="Lindquist E."/>
            <person name="Ling A."/>
            <person name="Lombard V."/>
            <person name="Lucas S."/>
            <person name="Lundell T."/>
            <person name="Martin R."/>
            <person name="McLaughlin D.J."/>
            <person name="Morgenstern I."/>
            <person name="Morin E."/>
            <person name="Murat C."/>
            <person name="Nagy L.G."/>
            <person name="Nolan M."/>
            <person name="Ohm R.A."/>
            <person name="Patyshakuliyeva A."/>
            <person name="Rokas A."/>
            <person name="Ruiz-Duenas F.J."/>
            <person name="Sabat G."/>
            <person name="Salamov A."/>
            <person name="Samejima M."/>
            <person name="Schmutz J."/>
            <person name="Slot J.C."/>
            <person name="St John F."/>
            <person name="Stenlid J."/>
            <person name="Sun H."/>
            <person name="Sun S."/>
            <person name="Syed K."/>
            <person name="Tsang A."/>
            <person name="Wiebenga A."/>
            <person name="Young D."/>
            <person name="Pisabarro A."/>
            <person name="Eastwood D.C."/>
            <person name="Martin F."/>
            <person name="Cullen D."/>
            <person name="Grigoriev I.V."/>
            <person name="Hibbett D.S."/>
        </authorList>
    </citation>
    <scope>NUCLEOTIDE SEQUENCE</scope>
    <source>
        <strain evidence="6">FP-58527</strain>
    </source>
</reference>
<protein>
    <recommendedName>
        <fullName evidence="7">RNA polymerase II-associated protein</fullName>
    </recommendedName>
</protein>
<dbReference type="AlphaFoldDB" id="S8E9D5"/>
<proteinExistence type="inferred from homology"/>
<evidence type="ECO:0000313" key="6">
    <source>
        <dbReference type="Proteomes" id="UP000015241"/>
    </source>
</evidence>
<evidence type="ECO:0000256" key="1">
    <source>
        <dbReference type="ARBA" id="ARBA00004123"/>
    </source>
</evidence>
<evidence type="ECO:0000313" key="5">
    <source>
        <dbReference type="EMBL" id="EPT01223.1"/>
    </source>
</evidence>
<accession>S8E9D5</accession>
<dbReference type="Proteomes" id="UP000015241">
    <property type="component" value="Unassembled WGS sequence"/>
</dbReference>
<dbReference type="GO" id="GO:0000993">
    <property type="term" value="F:RNA polymerase II complex binding"/>
    <property type="evidence" value="ECO:0007669"/>
    <property type="project" value="TreeGrafter"/>
</dbReference>
<dbReference type="GO" id="GO:0003682">
    <property type="term" value="F:chromatin binding"/>
    <property type="evidence" value="ECO:0007669"/>
    <property type="project" value="TreeGrafter"/>
</dbReference>
<comment type="subcellular location">
    <subcellularLocation>
        <location evidence="1">Nucleus</location>
    </subcellularLocation>
</comment>
<keyword evidence="3" id="KW-0539">Nucleus</keyword>
<dbReference type="HOGENOM" id="CLU_021991_3_0_1"/>
<dbReference type="EMBL" id="KE504143">
    <property type="protein sequence ID" value="EPT01223.1"/>
    <property type="molecule type" value="Genomic_DNA"/>
</dbReference>
<comment type="similarity">
    <text evidence="2">Belongs to the PAF1 family.</text>
</comment>
<dbReference type="FunCoup" id="S8E9D5">
    <property type="interactions" value="581"/>
</dbReference>
<keyword evidence="6" id="KW-1185">Reference proteome</keyword>
<dbReference type="InParanoid" id="S8E9D5"/>
<feature type="region of interest" description="Disordered" evidence="4">
    <location>
        <begin position="77"/>
        <end position="128"/>
    </location>
</feature>
<dbReference type="PANTHER" id="PTHR23188:SF12">
    <property type="entry name" value="RNA POLYMERASE II-ASSOCIATED FACTOR 1 HOMOLOG"/>
    <property type="match status" value="1"/>
</dbReference>
<dbReference type="eggNOG" id="KOG2478">
    <property type="taxonomic scope" value="Eukaryota"/>
</dbReference>
<dbReference type="OrthoDB" id="10260285at2759"/>
<feature type="region of interest" description="Disordered" evidence="4">
    <location>
        <begin position="312"/>
        <end position="331"/>
    </location>
</feature>
<feature type="compositionally biased region" description="Polar residues" evidence="4">
    <location>
        <begin position="107"/>
        <end position="126"/>
    </location>
</feature>
<dbReference type="GO" id="GO:0006368">
    <property type="term" value="P:transcription elongation by RNA polymerase II"/>
    <property type="evidence" value="ECO:0007669"/>
    <property type="project" value="InterPro"/>
</dbReference>
<evidence type="ECO:0008006" key="7">
    <source>
        <dbReference type="Google" id="ProtNLM"/>
    </source>
</evidence>
<dbReference type="GO" id="GO:0016593">
    <property type="term" value="C:Cdc73/Paf1 complex"/>
    <property type="evidence" value="ECO:0007669"/>
    <property type="project" value="InterPro"/>
</dbReference>
<gene>
    <name evidence="5" type="ORF">FOMPIDRAFT_84885</name>
</gene>
<sequence length="434" mass="49115">MSFKKSKLELLIRVRYSNPLPAPPCPPKLLEIPTSASRYARPEFLDDIAADTPLPMVVDGDLGMPLDLSQWDCLWDENADPSELNPTEETAPRPDPKDMFLLADPASSGSYPSNGAGPSSLTSTPTPAALPHVTWLRRTEYLTREASSRPTSSQEAKHNMNAVVDVSRSAQIRDIEASFNATESFDLRTLRHPNKPDVTAVDSYDIFPDADIWANAYDLFRFSERPGERPPEVDDPRLDCAILRPMESDGDHFLAYYLTKDDETAIQFKDERLTRSPDAPEEDEPVPFHFVRDYEVVKVEQEVPNEFLLVIDDGEAPEEEDQKDQKPGKLETRAKGAYYKNIERKMLLKKKRQNAYESYHDKWDIIKITHCPMSHEEETEREEALAEVMDPMYLLNRGEADAEGEIDDAFQDVHAMNGHADTALAQDALEVFGE</sequence>